<gene>
    <name evidence="1" type="ORF">M413DRAFT_30003</name>
</gene>
<dbReference type="EMBL" id="KN831790">
    <property type="protein sequence ID" value="KIM38452.1"/>
    <property type="molecule type" value="Genomic_DNA"/>
</dbReference>
<name>A0A0C2YBR5_HEBCY</name>
<dbReference type="HOGENOM" id="CLU_1835400_0_0_1"/>
<dbReference type="AlphaFoldDB" id="A0A0C2YBR5"/>
<reference evidence="2" key="2">
    <citation type="submission" date="2015-01" db="EMBL/GenBank/DDBJ databases">
        <title>Evolutionary Origins and Diversification of the Mycorrhizal Mutualists.</title>
        <authorList>
            <consortium name="DOE Joint Genome Institute"/>
            <consortium name="Mycorrhizal Genomics Consortium"/>
            <person name="Kohler A."/>
            <person name="Kuo A."/>
            <person name="Nagy L.G."/>
            <person name="Floudas D."/>
            <person name="Copeland A."/>
            <person name="Barry K.W."/>
            <person name="Cichocki N."/>
            <person name="Veneault-Fourrey C."/>
            <person name="LaButti K."/>
            <person name="Lindquist E.A."/>
            <person name="Lipzen A."/>
            <person name="Lundell T."/>
            <person name="Morin E."/>
            <person name="Murat C."/>
            <person name="Riley R."/>
            <person name="Ohm R."/>
            <person name="Sun H."/>
            <person name="Tunlid A."/>
            <person name="Henrissat B."/>
            <person name="Grigoriev I.V."/>
            <person name="Hibbett D.S."/>
            <person name="Martin F."/>
        </authorList>
    </citation>
    <scope>NUCLEOTIDE SEQUENCE [LARGE SCALE GENOMIC DNA]</scope>
    <source>
        <strain evidence="2">h7</strain>
    </source>
</reference>
<evidence type="ECO:0000313" key="2">
    <source>
        <dbReference type="Proteomes" id="UP000053424"/>
    </source>
</evidence>
<dbReference type="Proteomes" id="UP000053424">
    <property type="component" value="Unassembled WGS sequence"/>
</dbReference>
<reference evidence="1 2" key="1">
    <citation type="submission" date="2014-04" db="EMBL/GenBank/DDBJ databases">
        <authorList>
            <consortium name="DOE Joint Genome Institute"/>
            <person name="Kuo A."/>
            <person name="Gay G."/>
            <person name="Dore J."/>
            <person name="Kohler A."/>
            <person name="Nagy L.G."/>
            <person name="Floudas D."/>
            <person name="Copeland A."/>
            <person name="Barry K.W."/>
            <person name="Cichocki N."/>
            <person name="Veneault-Fourrey C."/>
            <person name="LaButti K."/>
            <person name="Lindquist E.A."/>
            <person name="Lipzen A."/>
            <person name="Lundell T."/>
            <person name="Morin E."/>
            <person name="Murat C."/>
            <person name="Sun H."/>
            <person name="Tunlid A."/>
            <person name="Henrissat B."/>
            <person name="Grigoriev I.V."/>
            <person name="Hibbett D.S."/>
            <person name="Martin F."/>
            <person name="Nordberg H.P."/>
            <person name="Cantor M.N."/>
            <person name="Hua S.X."/>
        </authorList>
    </citation>
    <scope>NUCLEOTIDE SEQUENCE [LARGE SCALE GENOMIC DNA]</scope>
    <source>
        <strain evidence="2">h7</strain>
    </source>
</reference>
<protein>
    <submittedName>
        <fullName evidence="1">Uncharacterized protein</fullName>
    </submittedName>
</protein>
<evidence type="ECO:0000313" key="1">
    <source>
        <dbReference type="EMBL" id="KIM38452.1"/>
    </source>
</evidence>
<organism evidence="1 2">
    <name type="scientific">Hebeloma cylindrosporum</name>
    <dbReference type="NCBI Taxonomy" id="76867"/>
    <lineage>
        <taxon>Eukaryota</taxon>
        <taxon>Fungi</taxon>
        <taxon>Dikarya</taxon>
        <taxon>Basidiomycota</taxon>
        <taxon>Agaricomycotina</taxon>
        <taxon>Agaricomycetes</taxon>
        <taxon>Agaricomycetidae</taxon>
        <taxon>Agaricales</taxon>
        <taxon>Agaricineae</taxon>
        <taxon>Hymenogastraceae</taxon>
        <taxon>Hebeloma</taxon>
    </lineage>
</organism>
<accession>A0A0C2YBR5</accession>
<keyword evidence="2" id="KW-1185">Reference proteome</keyword>
<proteinExistence type="predicted"/>
<sequence length="140" mass="15980">MSHEEQFLASLPSQATGDIANNAVEGLGRRIIEIYDYLSALEEVLKRLQDRVAEGEIKEILGDLGTLKEDLTKMVIDVYGECRMTALEDFDEPTFDATRRFKRANDPHESAFQCHQTLRPRTQIRLGSGRYATREAERCM</sequence>